<accession>A0ACB7ZGF2</accession>
<dbReference type="Proteomes" id="UP000828048">
    <property type="component" value="Chromosome 12"/>
</dbReference>
<comment type="caution">
    <text evidence="1">The sequence shown here is derived from an EMBL/GenBank/DDBJ whole genome shotgun (WGS) entry which is preliminary data.</text>
</comment>
<reference evidence="1 2" key="1">
    <citation type="journal article" date="2021" name="Hortic Res">
        <title>High-quality reference genome and annotation aids understanding of berry development for evergreen blueberry (Vaccinium darrowii).</title>
        <authorList>
            <person name="Yu J."/>
            <person name="Hulse-Kemp A.M."/>
            <person name="Babiker E."/>
            <person name="Staton M."/>
        </authorList>
    </citation>
    <scope>NUCLEOTIDE SEQUENCE [LARGE SCALE GENOMIC DNA]</scope>
    <source>
        <strain evidence="2">cv. NJ 8807/NJ 8810</strain>
        <tissue evidence="1">Young leaf</tissue>
    </source>
</reference>
<keyword evidence="2" id="KW-1185">Reference proteome</keyword>
<proteinExistence type="predicted"/>
<name>A0ACB7ZGF2_9ERIC</name>
<protein>
    <submittedName>
        <fullName evidence="1">Uncharacterized protein</fullName>
    </submittedName>
</protein>
<organism evidence="1 2">
    <name type="scientific">Vaccinium darrowii</name>
    <dbReference type="NCBI Taxonomy" id="229202"/>
    <lineage>
        <taxon>Eukaryota</taxon>
        <taxon>Viridiplantae</taxon>
        <taxon>Streptophyta</taxon>
        <taxon>Embryophyta</taxon>
        <taxon>Tracheophyta</taxon>
        <taxon>Spermatophyta</taxon>
        <taxon>Magnoliopsida</taxon>
        <taxon>eudicotyledons</taxon>
        <taxon>Gunneridae</taxon>
        <taxon>Pentapetalae</taxon>
        <taxon>asterids</taxon>
        <taxon>Ericales</taxon>
        <taxon>Ericaceae</taxon>
        <taxon>Vaccinioideae</taxon>
        <taxon>Vaccinieae</taxon>
        <taxon>Vaccinium</taxon>
    </lineage>
</organism>
<gene>
    <name evidence="1" type="ORF">Vadar_030204</name>
</gene>
<dbReference type="EMBL" id="CM037162">
    <property type="protein sequence ID" value="KAH7864498.1"/>
    <property type="molecule type" value="Genomic_DNA"/>
</dbReference>
<evidence type="ECO:0000313" key="1">
    <source>
        <dbReference type="EMBL" id="KAH7864498.1"/>
    </source>
</evidence>
<evidence type="ECO:0000313" key="2">
    <source>
        <dbReference type="Proteomes" id="UP000828048"/>
    </source>
</evidence>
<sequence length="99" mass="10203">MGRKLSVVVAVATLLLVIGGSEALELCNMKEDGLMACKPAVTQPNPVDPTPPCCEALSGADLTCLCGYKNSFVLPSLGIDPDLAMALPAKCKLTPPSNC</sequence>